<evidence type="ECO:0000256" key="4">
    <source>
        <dbReference type="ARBA" id="ARBA00022781"/>
    </source>
</evidence>
<evidence type="ECO:0000256" key="1">
    <source>
        <dbReference type="ARBA" id="ARBA00004370"/>
    </source>
</evidence>
<dbReference type="Pfam" id="PF00213">
    <property type="entry name" value="OSCP"/>
    <property type="match status" value="1"/>
</dbReference>
<sequence length="249" mass="27354">MSVFKKVCSSTQRAIFVCCQRFKRSSFVSSFLFKSILHTKMAAVRFSVLTRSFSTSNSARQLVKPPVQIFGLEGRYATALYSAATKQKQLDQVEKELVKFQGQLKTDAKLKEFISNPTLKRQVKAQAMGQVAKAVGLSPLSSNLLVTLADNGRLKSINQVVNAFKTIMAAHRGEVVCEVTTAKPIDDAMKKELETALKGFMKKGETILLTTKVNPDIIGGMVVSIGDKYVDMSIASKIKKYSDIISSAL</sequence>
<keyword evidence="5" id="KW-0406">Ion transport</keyword>
<keyword evidence="3" id="KW-0813">Transport</keyword>
<dbReference type="GO" id="GO:0016020">
    <property type="term" value="C:membrane"/>
    <property type="evidence" value="ECO:0007669"/>
    <property type="project" value="UniProtKB-SubCell"/>
</dbReference>
<reference evidence="9" key="2">
    <citation type="submission" date="2017-10" db="EMBL/GenBank/DDBJ databases">
        <title>Ladona fulva Genome sequencing and assembly.</title>
        <authorList>
            <person name="Murali S."/>
            <person name="Richards S."/>
            <person name="Bandaranaike D."/>
            <person name="Bellair M."/>
            <person name="Blankenburg K."/>
            <person name="Chao H."/>
            <person name="Dinh H."/>
            <person name="Doddapaneni H."/>
            <person name="Dugan-Rocha S."/>
            <person name="Elkadiri S."/>
            <person name="Gnanaolivu R."/>
            <person name="Hernandez B."/>
            <person name="Skinner E."/>
            <person name="Javaid M."/>
            <person name="Lee S."/>
            <person name="Li M."/>
            <person name="Ming W."/>
            <person name="Munidasa M."/>
            <person name="Muniz J."/>
            <person name="Nguyen L."/>
            <person name="Hughes D."/>
            <person name="Osuji N."/>
            <person name="Pu L.-L."/>
            <person name="Puazo M."/>
            <person name="Qu C."/>
            <person name="Quiroz J."/>
            <person name="Raj R."/>
            <person name="Weissenberger G."/>
            <person name="Xin Y."/>
            <person name="Zou X."/>
            <person name="Han Y."/>
            <person name="Worley K."/>
            <person name="Muzny D."/>
            <person name="Gibbs R."/>
        </authorList>
    </citation>
    <scope>NUCLEOTIDE SEQUENCE</scope>
    <source>
        <strain evidence="9">Sampled in the wild</strain>
    </source>
</reference>
<dbReference type="SUPFAM" id="SSF47928">
    <property type="entry name" value="N-terminal domain of the delta subunit of the F1F0-ATP synthase"/>
    <property type="match status" value="1"/>
</dbReference>
<dbReference type="InterPro" id="IPR026015">
    <property type="entry name" value="ATP_synth_OSCP/delta_N_sf"/>
</dbReference>
<evidence type="ECO:0000256" key="7">
    <source>
        <dbReference type="ARBA" id="ARBA00023310"/>
    </source>
</evidence>
<reference evidence="9" key="1">
    <citation type="submission" date="2013-04" db="EMBL/GenBank/DDBJ databases">
        <authorList>
            <person name="Qu J."/>
            <person name="Murali S.C."/>
            <person name="Bandaranaike D."/>
            <person name="Bellair M."/>
            <person name="Blankenburg K."/>
            <person name="Chao H."/>
            <person name="Dinh H."/>
            <person name="Doddapaneni H."/>
            <person name="Downs B."/>
            <person name="Dugan-Rocha S."/>
            <person name="Elkadiri S."/>
            <person name="Gnanaolivu R.D."/>
            <person name="Hernandez B."/>
            <person name="Javaid M."/>
            <person name="Jayaseelan J.C."/>
            <person name="Lee S."/>
            <person name="Li M."/>
            <person name="Ming W."/>
            <person name="Munidasa M."/>
            <person name="Muniz J."/>
            <person name="Nguyen L."/>
            <person name="Ongeri F."/>
            <person name="Osuji N."/>
            <person name="Pu L.-L."/>
            <person name="Puazo M."/>
            <person name="Qu C."/>
            <person name="Quiroz J."/>
            <person name="Raj R."/>
            <person name="Weissenberger G."/>
            <person name="Xin Y."/>
            <person name="Zou X."/>
            <person name="Han Y."/>
            <person name="Richards S."/>
            <person name="Worley K."/>
            <person name="Muzny D."/>
            <person name="Gibbs R."/>
        </authorList>
    </citation>
    <scope>NUCLEOTIDE SEQUENCE</scope>
    <source>
        <strain evidence="9">Sampled in the wild</strain>
    </source>
</reference>
<proteinExistence type="inferred from homology"/>
<dbReference type="Gene3D" id="1.10.520.20">
    <property type="entry name" value="N-terminal domain of the delta subunit of the F1F0-ATP synthase"/>
    <property type="match status" value="1"/>
</dbReference>
<dbReference type="NCBIfam" id="TIGR01145">
    <property type="entry name" value="ATP_synt_delta"/>
    <property type="match status" value="1"/>
</dbReference>
<dbReference type="Proteomes" id="UP000792457">
    <property type="component" value="Unassembled WGS sequence"/>
</dbReference>
<keyword evidence="6" id="KW-0472">Membrane</keyword>
<comment type="subcellular location">
    <subcellularLocation>
        <location evidence="1">Membrane</location>
    </subcellularLocation>
</comment>
<dbReference type="PANTHER" id="PTHR11910">
    <property type="entry name" value="ATP SYNTHASE DELTA CHAIN"/>
    <property type="match status" value="1"/>
</dbReference>
<organism evidence="9 10">
    <name type="scientific">Ladona fulva</name>
    <name type="common">Scarce chaser dragonfly</name>
    <name type="synonym">Libellula fulva</name>
    <dbReference type="NCBI Taxonomy" id="123851"/>
    <lineage>
        <taxon>Eukaryota</taxon>
        <taxon>Metazoa</taxon>
        <taxon>Ecdysozoa</taxon>
        <taxon>Arthropoda</taxon>
        <taxon>Hexapoda</taxon>
        <taxon>Insecta</taxon>
        <taxon>Pterygota</taxon>
        <taxon>Palaeoptera</taxon>
        <taxon>Odonata</taxon>
        <taxon>Epiprocta</taxon>
        <taxon>Anisoptera</taxon>
        <taxon>Libelluloidea</taxon>
        <taxon>Libellulidae</taxon>
        <taxon>Ladona</taxon>
    </lineage>
</organism>
<evidence type="ECO:0000256" key="3">
    <source>
        <dbReference type="ARBA" id="ARBA00022448"/>
    </source>
</evidence>
<comment type="similarity">
    <text evidence="2">Belongs to the ATPase delta chain family.</text>
</comment>
<name>A0A8K0KLT6_LADFU</name>
<dbReference type="InterPro" id="IPR000711">
    <property type="entry name" value="ATPase_OSCP/dsu"/>
</dbReference>
<dbReference type="OrthoDB" id="1262810at2759"/>
<evidence type="ECO:0000256" key="8">
    <source>
        <dbReference type="ARBA" id="ARBA00033369"/>
    </source>
</evidence>
<keyword evidence="10" id="KW-1185">Reference proteome</keyword>
<accession>A0A8K0KLT6</accession>
<comment type="caution">
    <text evidence="9">The sequence shown here is derived from an EMBL/GenBank/DDBJ whole genome shotgun (WGS) entry which is preliminary data.</text>
</comment>
<dbReference type="EMBL" id="KZ308831">
    <property type="protein sequence ID" value="KAG8234598.1"/>
    <property type="molecule type" value="Genomic_DNA"/>
</dbReference>
<keyword evidence="4" id="KW-0375">Hydrogen ion transport</keyword>
<dbReference type="GO" id="GO:0046933">
    <property type="term" value="F:proton-transporting ATP synthase activity, rotational mechanism"/>
    <property type="evidence" value="ECO:0007669"/>
    <property type="project" value="InterPro"/>
</dbReference>
<evidence type="ECO:0000313" key="9">
    <source>
        <dbReference type="EMBL" id="KAG8234598.1"/>
    </source>
</evidence>
<gene>
    <name evidence="9" type="ORF">J437_LFUL017101</name>
</gene>
<dbReference type="PRINTS" id="PR00125">
    <property type="entry name" value="ATPASEDELTA"/>
</dbReference>
<evidence type="ECO:0000313" key="10">
    <source>
        <dbReference type="Proteomes" id="UP000792457"/>
    </source>
</evidence>
<evidence type="ECO:0000256" key="6">
    <source>
        <dbReference type="ARBA" id="ARBA00023136"/>
    </source>
</evidence>
<keyword evidence="7" id="KW-0066">ATP synthesis</keyword>
<protein>
    <recommendedName>
        <fullName evidence="8">Oligomycin sensitivity conferral protein</fullName>
    </recommendedName>
</protein>
<evidence type="ECO:0000256" key="5">
    <source>
        <dbReference type="ARBA" id="ARBA00023065"/>
    </source>
</evidence>
<dbReference type="AlphaFoldDB" id="A0A8K0KLT6"/>
<dbReference type="HAMAP" id="MF_01416">
    <property type="entry name" value="ATP_synth_delta_bact"/>
    <property type="match status" value="1"/>
</dbReference>
<evidence type="ECO:0000256" key="2">
    <source>
        <dbReference type="ARBA" id="ARBA00007046"/>
    </source>
</evidence>